<sequence>MDEKNMRMVLLYDFYQGLLTEKQRYMMDLYYQQDFSLAEIAEILLVSRQAVYDHLKRTENILEKHEKNMKLIEKYFQQQKIIKNIEEKIGSCELESVGTELSDFLDELKELLKQL</sequence>
<dbReference type="EMBL" id="FOQA01000001">
    <property type="protein sequence ID" value="SFH50766.1"/>
    <property type="molecule type" value="Genomic_DNA"/>
</dbReference>
<dbReference type="InterPro" id="IPR036388">
    <property type="entry name" value="WH-like_DNA-bd_sf"/>
</dbReference>
<dbReference type="SUPFAM" id="SSF88659">
    <property type="entry name" value="Sigma3 and sigma4 domains of RNA polymerase sigma factors"/>
    <property type="match status" value="1"/>
</dbReference>
<evidence type="ECO:0000256" key="2">
    <source>
        <dbReference type="ARBA" id="ARBA00024764"/>
    </source>
</evidence>
<gene>
    <name evidence="5" type="ORF">SAMN05192551_101281</name>
</gene>
<dbReference type="InterPro" id="IPR013324">
    <property type="entry name" value="RNA_pol_sigma_r3/r4-like"/>
</dbReference>
<dbReference type="HAMAP" id="MF_00245">
    <property type="entry name" value="UPF0122"/>
    <property type="match status" value="1"/>
</dbReference>
<comment type="function">
    <text evidence="2 3">Might take part in the signal recognition particle (SRP) pathway. This is inferred from the conservation of its genetic proximity to ftsY/ffh. May be a regulatory protein.</text>
</comment>
<keyword evidence="6" id="KW-1185">Reference proteome</keyword>
<dbReference type="InterPro" id="IPR054831">
    <property type="entry name" value="UPF0122_fam_protein"/>
</dbReference>
<evidence type="ECO:0000256" key="1">
    <source>
        <dbReference type="ARBA" id="ARBA00008720"/>
    </source>
</evidence>
<dbReference type="NCBIfam" id="NF045758">
    <property type="entry name" value="YlxM"/>
    <property type="match status" value="1"/>
</dbReference>
<dbReference type="InterPro" id="IPR007394">
    <property type="entry name" value="UPF0122"/>
</dbReference>
<organism evidence="5 6">
    <name type="scientific">Tindallia magadiensis</name>
    <dbReference type="NCBI Taxonomy" id="69895"/>
    <lineage>
        <taxon>Bacteria</taxon>
        <taxon>Bacillati</taxon>
        <taxon>Bacillota</taxon>
        <taxon>Clostridia</taxon>
        <taxon>Peptostreptococcales</taxon>
        <taxon>Tindalliaceae</taxon>
        <taxon>Tindallia</taxon>
    </lineage>
</organism>
<evidence type="ECO:0000313" key="6">
    <source>
        <dbReference type="Proteomes" id="UP000199287"/>
    </source>
</evidence>
<feature type="coiled-coil region" evidence="4">
    <location>
        <begin position="55"/>
        <end position="114"/>
    </location>
</feature>
<dbReference type="RefSeq" id="WP_177208721.1">
    <property type="nucleotide sequence ID" value="NZ_FOQA01000001.1"/>
</dbReference>
<dbReference type="PANTHER" id="PTHR40083:SF1">
    <property type="entry name" value="UPF0122 PROTEIN YLXM"/>
    <property type="match status" value="1"/>
</dbReference>
<dbReference type="STRING" id="69895.SAMN05192551_101281"/>
<evidence type="ECO:0000256" key="4">
    <source>
        <dbReference type="SAM" id="Coils"/>
    </source>
</evidence>
<dbReference type="AlphaFoldDB" id="A0A1I3ALR9"/>
<proteinExistence type="inferred from homology"/>
<evidence type="ECO:0000313" key="5">
    <source>
        <dbReference type="EMBL" id="SFH50766.1"/>
    </source>
</evidence>
<comment type="similarity">
    <text evidence="1 3">Belongs to the UPF0122 family.</text>
</comment>
<dbReference type="Gene3D" id="1.10.10.10">
    <property type="entry name" value="Winged helix-like DNA-binding domain superfamily/Winged helix DNA-binding domain"/>
    <property type="match status" value="1"/>
</dbReference>
<dbReference type="Pfam" id="PF04297">
    <property type="entry name" value="UPF0122"/>
    <property type="match status" value="1"/>
</dbReference>
<protein>
    <recommendedName>
        <fullName evidence="3">UPF0122 protein SAMN05192551_101281</fullName>
    </recommendedName>
</protein>
<evidence type="ECO:0000256" key="3">
    <source>
        <dbReference type="HAMAP-Rule" id="MF_00245"/>
    </source>
</evidence>
<dbReference type="PANTHER" id="PTHR40083">
    <property type="entry name" value="UPF0122 PROTEIN CBO2450/CLC_2298"/>
    <property type="match status" value="1"/>
</dbReference>
<reference evidence="6" key="1">
    <citation type="submission" date="2016-10" db="EMBL/GenBank/DDBJ databases">
        <authorList>
            <person name="Varghese N."/>
            <person name="Submissions S."/>
        </authorList>
    </citation>
    <scope>NUCLEOTIDE SEQUENCE [LARGE SCALE GENOMIC DNA]</scope>
    <source>
        <strain evidence="6">Z-7934</strain>
    </source>
</reference>
<name>A0A1I3ALR9_9FIRM</name>
<accession>A0A1I3ALR9</accession>
<dbReference type="Proteomes" id="UP000199287">
    <property type="component" value="Unassembled WGS sequence"/>
</dbReference>
<keyword evidence="4" id="KW-0175">Coiled coil</keyword>